<comment type="subcellular location">
    <subcellularLocation>
        <location evidence="1">Membrane</location>
        <topology evidence="1">Multi-pass membrane protein</topology>
    </subcellularLocation>
</comment>
<comment type="caution">
    <text evidence="7">The sequence shown here is derived from an EMBL/GenBank/DDBJ whole genome shotgun (WGS) entry which is preliminary data.</text>
</comment>
<feature type="transmembrane region" description="Helical" evidence="5">
    <location>
        <begin position="261"/>
        <end position="279"/>
    </location>
</feature>
<reference evidence="7 8" key="1">
    <citation type="submission" date="2024-09" db="EMBL/GenBank/DDBJ databases">
        <authorList>
            <person name="Sun Q."/>
            <person name="Mori K."/>
        </authorList>
    </citation>
    <scope>NUCLEOTIDE SEQUENCE [LARGE SCALE GENOMIC DNA]</scope>
    <source>
        <strain evidence="7 8">JCM 12520</strain>
    </source>
</reference>
<keyword evidence="8" id="KW-1185">Reference proteome</keyword>
<feature type="transmembrane region" description="Helical" evidence="5">
    <location>
        <begin position="491"/>
        <end position="506"/>
    </location>
</feature>
<dbReference type="PANTHER" id="PTHR37422">
    <property type="entry name" value="TEICHURONIC ACID BIOSYNTHESIS PROTEIN TUAE"/>
    <property type="match status" value="1"/>
</dbReference>
<feature type="transmembrane region" description="Helical" evidence="5">
    <location>
        <begin position="116"/>
        <end position="134"/>
    </location>
</feature>
<evidence type="ECO:0000256" key="5">
    <source>
        <dbReference type="SAM" id="Phobius"/>
    </source>
</evidence>
<accession>A0ABV5VXU4</accession>
<dbReference type="GO" id="GO:0016874">
    <property type="term" value="F:ligase activity"/>
    <property type="evidence" value="ECO:0007669"/>
    <property type="project" value="UniProtKB-KW"/>
</dbReference>
<feature type="transmembrane region" description="Helical" evidence="5">
    <location>
        <begin position="353"/>
        <end position="373"/>
    </location>
</feature>
<evidence type="ECO:0000313" key="8">
    <source>
        <dbReference type="Proteomes" id="UP001589619"/>
    </source>
</evidence>
<feature type="transmembrane region" description="Helical" evidence="5">
    <location>
        <begin position="90"/>
        <end position="110"/>
    </location>
</feature>
<evidence type="ECO:0000256" key="1">
    <source>
        <dbReference type="ARBA" id="ARBA00004141"/>
    </source>
</evidence>
<evidence type="ECO:0000256" key="3">
    <source>
        <dbReference type="ARBA" id="ARBA00022989"/>
    </source>
</evidence>
<dbReference type="EMBL" id="JBHMAG010000012">
    <property type="protein sequence ID" value="MFB9752903.1"/>
    <property type="molecule type" value="Genomic_DNA"/>
</dbReference>
<feature type="transmembrane region" description="Helical" evidence="5">
    <location>
        <begin position="512"/>
        <end position="536"/>
    </location>
</feature>
<protein>
    <submittedName>
        <fullName evidence="7">O-antigen ligase family protein</fullName>
    </submittedName>
</protein>
<feature type="transmembrane region" description="Helical" evidence="5">
    <location>
        <begin position="213"/>
        <end position="232"/>
    </location>
</feature>
<proteinExistence type="predicted"/>
<feature type="transmembrane region" description="Helical" evidence="5">
    <location>
        <begin position="457"/>
        <end position="479"/>
    </location>
</feature>
<evidence type="ECO:0000256" key="4">
    <source>
        <dbReference type="ARBA" id="ARBA00023136"/>
    </source>
</evidence>
<feature type="transmembrane region" description="Helical" evidence="5">
    <location>
        <begin position="548"/>
        <end position="569"/>
    </location>
</feature>
<dbReference type="PANTHER" id="PTHR37422:SF13">
    <property type="entry name" value="LIPOPOLYSACCHARIDE BIOSYNTHESIS PROTEIN PA4999-RELATED"/>
    <property type="match status" value="1"/>
</dbReference>
<dbReference type="InterPro" id="IPR051533">
    <property type="entry name" value="WaaL-like"/>
</dbReference>
<dbReference type="Proteomes" id="UP001589619">
    <property type="component" value="Unassembled WGS sequence"/>
</dbReference>
<organism evidence="7 8">
    <name type="scientific">Paenibacillus hodogayensis</name>
    <dbReference type="NCBI Taxonomy" id="279208"/>
    <lineage>
        <taxon>Bacteria</taxon>
        <taxon>Bacillati</taxon>
        <taxon>Bacillota</taxon>
        <taxon>Bacilli</taxon>
        <taxon>Bacillales</taxon>
        <taxon>Paenibacillaceae</taxon>
        <taxon>Paenibacillus</taxon>
    </lineage>
</organism>
<evidence type="ECO:0000259" key="6">
    <source>
        <dbReference type="Pfam" id="PF04932"/>
    </source>
</evidence>
<name>A0ABV5VXU4_9BACL</name>
<dbReference type="Pfam" id="PF04932">
    <property type="entry name" value="Wzy_C"/>
    <property type="match status" value="1"/>
</dbReference>
<keyword evidence="2 5" id="KW-0812">Transmembrane</keyword>
<feature type="domain" description="O-antigen ligase-related" evidence="6">
    <location>
        <begin position="320"/>
        <end position="464"/>
    </location>
</feature>
<feature type="transmembrane region" description="Helical" evidence="5">
    <location>
        <begin position="25"/>
        <end position="47"/>
    </location>
</feature>
<dbReference type="InterPro" id="IPR007016">
    <property type="entry name" value="O-antigen_ligase-rel_domated"/>
</dbReference>
<keyword evidence="7" id="KW-0436">Ligase</keyword>
<feature type="transmembrane region" description="Helical" evidence="5">
    <location>
        <begin position="312"/>
        <end position="332"/>
    </location>
</feature>
<dbReference type="RefSeq" id="WP_344902931.1">
    <property type="nucleotide sequence ID" value="NZ_BAAAYO010000001.1"/>
</dbReference>
<feature type="transmembrane region" description="Helical" evidence="5">
    <location>
        <begin position="185"/>
        <end position="206"/>
    </location>
</feature>
<keyword evidence="3 5" id="KW-1133">Transmembrane helix</keyword>
<keyword evidence="4 5" id="KW-0472">Membrane</keyword>
<feature type="transmembrane region" description="Helical" evidence="5">
    <location>
        <begin position="238"/>
        <end position="256"/>
    </location>
</feature>
<sequence length="825" mass="93148">MVTVQNKNVYRLGRERAEQQEHHSILYWCITGFVLAFLMIAPFQTALFYGSSAKYEGPIYTSMVWAAVVLLLLVVYLYSRWQWKEQRDLYAVAVWGVPLGYLLSLLSAVTRHHAENLLLFHVMYAVFFLMGLWLARNRFGHAAIRYGIVCSAYAVVVFCLLNVFGNVYFYDAVMKQGEELRLTSVFQYANAFAGFLIIPLLCCLHLIISSRRWYVTAIHAVMLVPVLLSFFLTLSRGGLVMLPFILLAFLPFMAFAKQIRFFLYLVIGGVASLLITDKIRDIASKVLDTMAARRGPDFKVKDTLSFFDSLSFAGWSTLLAASTLAALVIVLLHRFGMPWLDKGLSRLSRAKFSNLYIPVLIVFGLALGVFLVASKSFVVNVLPEALSSRIQSINLQQHSVLERFTMYRDTFKALQDYPLFGAGGNAWAVLYPQYANNPYTVSQVHSFLLQYMVETGIVGVLILLAFIGSILVLFAKRYFAGRSEADGERDLLFYAVVVAILLHSLMDFEMSYVFVSAIVFLSLGGLASGFSAPLRPRGETFKWVKSKYVFPLFLGIVSVLFLITSFIHWSADRQYARALQLAGEGKSLNEVLVPLDKALELQPNNLYYALTRVNFMEQVYKQTQNEAYYKEGTKWLDSIKKTEPYDRSVFEAGYNHYMLGNKQEEALALMEDGLRRFPWVIGMYERAAMLHLQLGEKARQSGMKKVADSHWTAGIELHQEVLARQKKLESLPKGQMAGSPFDITPGFSLTLGQIYYISGDAGKAAELLAATADERLDAEISKSGTRWYLAALKKAGKPDESLYERFTAKYPEEKNEIESIVSFVL</sequence>
<evidence type="ECO:0000313" key="7">
    <source>
        <dbReference type="EMBL" id="MFB9752903.1"/>
    </source>
</evidence>
<gene>
    <name evidence="7" type="ORF">ACFFNY_15165</name>
</gene>
<feature type="transmembrane region" description="Helical" evidence="5">
    <location>
        <begin position="146"/>
        <end position="165"/>
    </location>
</feature>
<evidence type="ECO:0000256" key="2">
    <source>
        <dbReference type="ARBA" id="ARBA00022692"/>
    </source>
</evidence>
<feature type="transmembrane region" description="Helical" evidence="5">
    <location>
        <begin position="59"/>
        <end position="78"/>
    </location>
</feature>